<accession>A0A5J6PRA8</accession>
<dbReference type="RefSeq" id="WP_151049259.1">
    <property type="nucleotide sequence ID" value="NZ_CP031700.1"/>
</dbReference>
<gene>
    <name evidence="2" type="ORF">D0T92_00660</name>
</gene>
<reference evidence="2 3" key="1">
    <citation type="submission" date="2018-08" db="EMBL/GenBank/DDBJ databases">
        <title>Neisseria zalophi ATCC BAA-2455 complete genome.</title>
        <authorList>
            <person name="Veseli I.A."/>
            <person name="Buttler R."/>
            <person name="Mascarenhas dos Santos A.C."/>
            <person name="Pombert J.-F."/>
        </authorList>
    </citation>
    <scope>NUCLEOTIDE SEQUENCE [LARGE SCALE GENOMIC DNA]</scope>
    <source>
        <strain evidence="2 3">ATCC BAA-2455</strain>
    </source>
</reference>
<protein>
    <submittedName>
        <fullName evidence="2">Uncharacterized protein</fullName>
    </submittedName>
</protein>
<dbReference type="OrthoDB" id="9997571at2"/>
<feature type="signal peptide" evidence="1">
    <location>
        <begin position="1"/>
        <end position="19"/>
    </location>
</feature>
<sequence>MSGWILAVCAAVSPVSAWAASGLSTETLAGTWQCVFEERSGEHWAEMNTRLNLQADGKSQTQMHWHFFVEGDTLDYRIQSQGRWHLEQQTLIREENPFEVKRGHRRASLKNKNIRDLDKRWFGSMQQEVKRKKPAIAQARILSFNGDEMVLEGGEEMQCTKVAKTSAGGMAN</sequence>
<keyword evidence="1" id="KW-0732">Signal</keyword>
<proteinExistence type="predicted"/>
<organism evidence="2 3">
    <name type="scientific">Neisseria zalophi</name>
    <dbReference type="NCBI Taxonomy" id="640030"/>
    <lineage>
        <taxon>Bacteria</taxon>
        <taxon>Pseudomonadati</taxon>
        <taxon>Pseudomonadota</taxon>
        <taxon>Betaproteobacteria</taxon>
        <taxon>Neisseriales</taxon>
        <taxon>Neisseriaceae</taxon>
        <taxon>Neisseria</taxon>
    </lineage>
</organism>
<name>A0A5J6PRA8_9NEIS</name>
<dbReference type="AlphaFoldDB" id="A0A5J6PRA8"/>
<feature type="chain" id="PRO_5023929905" evidence="1">
    <location>
        <begin position="20"/>
        <end position="172"/>
    </location>
</feature>
<evidence type="ECO:0000256" key="1">
    <source>
        <dbReference type="SAM" id="SignalP"/>
    </source>
</evidence>
<evidence type="ECO:0000313" key="3">
    <source>
        <dbReference type="Proteomes" id="UP000325713"/>
    </source>
</evidence>
<evidence type="ECO:0000313" key="2">
    <source>
        <dbReference type="EMBL" id="QEY25201.1"/>
    </source>
</evidence>
<keyword evidence="3" id="KW-1185">Reference proteome</keyword>
<dbReference type="Proteomes" id="UP000325713">
    <property type="component" value="Chromosome"/>
</dbReference>
<dbReference type="EMBL" id="CP031700">
    <property type="protein sequence ID" value="QEY25201.1"/>
    <property type="molecule type" value="Genomic_DNA"/>
</dbReference>
<dbReference type="KEGG" id="nzl:D0T92_00660"/>